<comment type="caution">
    <text evidence="1">The sequence shown here is derived from an EMBL/GenBank/DDBJ whole genome shotgun (WGS) entry which is preliminary data.</text>
</comment>
<dbReference type="SUPFAM" id="SSF49503">
    <property type="entry name" value="Cupredoxins"/>
    <property type="match status" value="1"/>
</dbReference>
<organism evidence="1 2">
    <name type="scientific">Candidatus Lloydbacteria bacterium RIFOXYC12_FULL_46_25</name>
    <dbReference type="NCBI Taxonomy" id="1798670"/>
    <lineage>
        <taxon>Bacteria</taxon>
        <taxon>Candidatus Lloydiibacteriota</taxon>
    </lineage>
</organism>
<accession>A0A1G2DVL3</accession>
<protein>
    <recommendedName>
        <fullName evidence="3">EfeO-type cupredoxin-like domain-containing protein</fullName>
    </recommendedName>
</protein>
<dbReference type="AlphaFoldDB" id="A0A1G2DVL3"/>
<dbReference type="InterPro" id="IPR008972">
    <property type="entry name" value="Cupredoxin"/>
</dbReference>
<name>A0A1G2DVL3_9BACT</name>
<evidence type="ECO:0000313" key="2">
    <source>
        <dbReference type="Proteomes" id="UP000178106"/>
    </source>
</evidence>
<evidence type="ECO:0000313" key="1">
    <source>
        <dbReference type="EMBL" id="OGZ17607.1"/>
    </source>
</evidence>
<dbReference type="Gene3D" id="2.60.40.420">
    <property type="entry name" value="Cupredoxins - blue copper proteins"/>
    <property type="match status" value="1"/>
</dbReference>
<gene>
    <name evidence="1" type="ORF">A2494_03030</name>
</gene>
<reference evidence="1 2" key="1">
    <citation type="journal article" date="2016" name="Nat. Commun.">
        <title>Thousands of microbial genomes shed light on interconnected biogeochemical processes in an aquifer system.</title>
        <authorList>
            <person name="Anantharaman K."/>
            <person name="Brown C.T."/>
            <person name="Hug L.A."/>
            <person name="Sharon I."/>
            <person name="Castelle C.J."/>
            <person name="Probst A.J."/>
            <person name="Thomas B.C."/>
            <person name="Singh A."/>
            <person name="Wilkins M.J."/>
            <person name="Karaoz U."/>
            <person name="Brodie E.L."/>
            <person name="Williams K.H."/>
            <person name="Hubbard S.S."/>
            <person name="Banfield J.F."/>
        </authorList>
    </citation>
    <scope>NUCLEOTIDE SEQUENCE [LARGE SCALE GENOMIC DNA]</scope>
</reference>
<sequence>MNKYFFPVAILLVLLAFCAAYAIFMLTPAAQDKYVSMRRDMIITFDKDAHAFAPETFTVSLGDTIYLELVNDDILPHGIAIDAYGITTFVGAGDRANLAPFTVTKVGNFTFYCPHLNDPHLSELGTLVVLPLRR</sequence>
<proteinExistence type="predicted"/>
<dbReference type="EMBL" id="MHLU01000128">
    <property type="protein sequence ID" value="OGZ17607.1"/>
    <property type="molecule type" value="Genomic_DNA"/>
</dbReference>
<evidence type="ECO:0008006" key="3">
    <source>
        <dbReference type="Google" id="ProtNLM"/>
    </source>
</evidence>
<dbReference type="Proteomes" id="UP000178106">
    <property type="component" value="Unassembled WGS sequence"/>
</dbReference>